<keyword evidence="1" id="KW-0645">Protease</keyword>
<evidence type="ECO:0000313" key="2">
    <source>
        <dbReference type="Proteomes" id="UP000190162"/>
    </source>
</evidence>
<dbReference type="SUPFAM" id="SSF55486">
    <property type="entry name" value="Metalloproteases ('zincins'), catalytic domain"/>
    <property type="match status" value="1"/>
</dbReference>
<proteinExistence type="predicted"/>
<dbReference type="Gene3D" id="1.10.1370.30">
    <property type="match status" value="1"/>
</dbReference>
<sequence length="251" mass="28127">MDAYLQLEKQFKKLASYHHLAAICGWDQATMMPDGGNEARANAMSDLAVLCHETLVAPEVGEWIKTIDAQSDTLTDEQKINVREIKRQWAHATVLPSDLVEAKSQAGSKCEHQWRKQRRDNDWLGFAPNLKSVVALSREEALKRSAHTGLTPYNAMLDLYEPGMTTEKLDALFADLKSWLPALTHQIIEKQKANALISPKGPFSTEKQASLGQQFMSLLDFDFNHGRLDVSVHPFCGGVPEEVQISSYYAK</sequence>
<protein>
    <submittedName>
        <fullName evidence="1">Carboxypeptidase Taq (M32) metallopeptidase</fullName>
    </submittedName>
</protein>
<dbReference type="GO" id="GO:0006508">
    <property type="term" value="P:proteolysis"/>
    <property type="evidence" value="ECO:0007669"/>
    <property type="project" value="InterPro"/>
</dbReference>
<dbReference type="Proteomes" id="UP000190162">
    <property type="component" value="Unassembled WGS sequence"/>
</dbReference>
<keyword evidence="1" id="KW-0121">Carboxypeptidase</keyword>
<dbReference type="Pfam" id="PF02074">
    <property type="entry name" value="Peptidase_M32"/>
    <property type="match status" value="1"/>
</dbReference>
<dbReference type="InterPro" id="IPR001333">
    <property type="entry name" value="Peptidase_M32_Taq"/>
</dbReference>
<keyword evidence="2" id="KW-1185">Reference proteome</keyword>
<dbReference type="AlphaFoldDB" id="A0A1T4V5M8"/>
<name>A0A1T4V5M8_9GAMM</name>
<accession>A0A1T4V5M8</accession>
<dbReference type="GO" id="GO:0004181">
    <property type="term" value="F:metallocarboxypeptidase activity"/>
    <property type="evidence" value="ECO:0007669"/>
    <property type="project" value="InterPro"/>
</dbReference>
<dbReference type="PANTHER" id="PTHR34217:SF1">
    <property type="entry name" value="CARBOXYPEPTIDASE 1"/>
    <property type="match status" value="1"/>
</dbReference>
<dbReference type="PANTHER" id="PTHR34217">
    <property type="entry name" value="METAL-DEPENDENT CARBOXYPEPTIDASE"/>
    <property type="match status" value="1"/>
</dbReference>
<dbReference type="EMBL" id="FUXU01000049">
    <property type="protein sequence ID" value="SKA60259.1"/>
    <property type="molecule type" value="Genomic_DNA"/>
</dbReference>
<evidence type="ECO:0000313" key="1">
    <source>
        <dbReference type="EMBL" id="SKA60259.1"/>
    </source>
</evidence>
<dbReference type="OrthoDB" id="9772308at2"/>
<dbReference type="PROSITE" id="PS52034">
    <property type="entry name" value="PEPTIDASE_M32"/>
    <property type="match status" value="1"/>
</dbReference>
<keyword evidence="1" id="KW-0378">Hydrolase</keyword>
<gene>
    <name evidence="1" type="ORF">SAMN02745132_03263</name>
</gene>
<reference evidence="2" key="1">
    <citation type="submission" date="2017-02" db="EMBL/GenBank/DDBJ databases">
        <authorList>
            <person name="Varghese N."/>
            <person name="Submissions S."/>
        </authorList>
    </citation>
    <scope>NUCLEOTIDE SEQUENCE [LARGE SCALE GENOMIC DNA]</scope>
    <source>
        <strain evidence="2">DSM 22720</strain>
    </source>
</reference>
<dbReference type="RefSeq" id="WP_078753491.1">
    <property type="nucleotide sequence ID" value="NZ_FUXU01000049.1"/>
</dbReference>
<organism evidence="1 2">
    <name type="scientific">Enterovibrio nigricans DSM 22720</name>
    <dbReference type="NCBI Taxonomy" id="1121868"/>
    <lineage>
        <taxon>Bacteria</taxon>
        <taxon>Pseudomonadati</taxon>
        <taxon>Pseudomonadota</taxon>
        <taxon>Gammaproteobacteria</taxon>
        <taxon>Vibrionales</taxon>
        <taxon>Vibrionaceae</taxon>
        <taxon>Enterovibrio</taxon>
    </lineage>
</organism>